<evidence type="ECO:0000313" key="13">
    <source>
        <dbReference type="EMBL" id="GLG91892.1"/>
    </source>
</evidence>
<dbReference type="PRINTS" id="PR00368">
    <property type="entry name" value="FADPNR"/>
</dbReference>
<dbReference type="EC" id="1.4.3.16" evidence="4"/>
<dbReference type="EMBL" id="BSCH01000029">
    <property type="protein sequence ID" value="GLG91892.1"/>
    <property type="molecule type" value="Genomic_DNA"/>
</dbReference>
<evidence type="ECO:0000256" key="6">
    <source>
        <dbReference type="ARBA" id="ARBA00022630"/>
    </source>
</evidence>
<dbReference type="InterPro" id="IPR003953">
    <property type="entry name" value="FAD-dep_OxRdtase_2_FAD-bd"/>
</dbReference>
<reference evidence="13" key="2">
    <citation type="submission" date="2022-11" db="EMBL/GenBank/DDBJ databases">
        <title>Draft genome sequence of Sellimonas catena strain 18CBH55.</title>
        <authorList>
            <person name="Atsushi H."/>
            <person name="Moriya O."/>
            <person name="Mitsuo S."/>
        </authorList>
    </citation>
    <scope>NUCLEOTIDE SEQUENCE</scope>
    <source>
        <strain evidence="13">18CBH55</strain>
    </source>
</reference>
<name>A0A9W6CI81_9FIRM</name>
<dbReference type="Gene3D" id="3.90.700.10">
    <property type="entry name" value="Succinate dehydrogenase/fumarate reductase flavoprotein, catalytic domain"/>
    <property type="match status" value="1"/>
</dbReference>
<dbReference type="RefSeq" id="WP_281845882.1">
    <property type="nucleotide sequence ID" value="NZ_BSCH01000029.1"/>
</dbReference>
<protein>
    <recommendedName>
        <fullName evidence="5">L-aspartate oxidase</fullName>
        <ecNumber evidence="4">1.4.3.16</ecNumber>
    </recommendedName>
    <alternativeName>
        <fullName evidence="10">Quinolinate synthase B</fullName>
    </alternativeName>
</protein>
<dbReference type="GO" id="GO:0008734">
    <property type="term" value="F:L-aspartate oxidase activity"/>
    <property type="evidence" value="ECO:0007669"/>
    <property type="project" value="UniProtKB-EC"/>
</dbReference>
<evidence type="ECO:0000256" key="7">
    <source>
        <dbReference type="ARBA" id="ARBA00022642"/>
    </source>
</evidence>
<dbReference type="InterPro" id="IPR027477">
    <property type="entry name" value="Succ_DH/fumarate_Rdtase_cat_sf"/>
</dbReference>
<evidence type="ECO:0000256" key="5">
    <source>
        <dbReference type="ARBA" id="ARBA00021901"/>
    </source>
</evidence>
<dbReference type="GO" id="GO:0034628">
    <property type="term" value="P:'de novo' NAD+ biosynthetic process from L-aspartate"/>
    <property type="evidence" value="ECO:0007669"/>
    <property type="project" value="TreeGrafter"/>
</dbReference>
<evidence type="ECO:0000256" key="3">
    <source>
        <dbReference type="ARBA" id="ARBA00008562"/>
    </source>
</evidence>
<evidence type="ECO:0000256" key="1">
    <source>
        <dbReference type="ARBA" id="ARBA00001974"/>
    </source>
</evidence>
<comment type="catalytic activity">
    <reaction evidence="11">
        <text>L-aspartate + O2 = iminosuccinate + H2O2</text>
        <dbReference type="Rhea" id="RHEA:25876"/>
        <dbReference type="ChEBI" id="CHEBI:15379"/>
        <dbReference type="ChEBI" id="CHEBI:16240"/>
        <dbReference type="ChEBI" id="CHEBI:29991"/>
        <dbReference type="ChEBI" id="CHEBI:77875"/>
        <dbReference type="EC" id="1.4.3.16"/>
    </reaction>
    <physiologicalReaction direction="left-to-right" evidence="11">
        <dbReference type="Rhea" id="RHEA:25877"/>
    </physiologicalReaction>
</comment>
<dbReference type="FunFam" id="3.90.700.10:FF:000002">
    <property type="entry name" value="L-aspartate oxidase"/>
    <property type="match status" value="1"/>
</dbReference>
<evidence type="ECO:0000256" key="2">
    <source>
        <dbReference type="ARBA" id="ARBA00004950"/>
    </source>
</evidence>
<keyword evidence="8" id="KW-0274">FAD</keyword>
<evidence type="ECO:0000256" key="8">
    <source>
        <dbReference type="ARBA" id="ARBA00022827"/>
    </source>
</evidence>
<keyword evidence="6" id="KW-0285">Flavoprotein</keyword>
<dbReference type="GO" id="GO:0033765">
    <property type="term" value="F:steroid dehydrogenase activity, acting on the CH-CH group of donors"/>
    <property type="evidence" value="ECO:0007669"/>
    <property type="project" value="UniProtKB-ARBA"/>
</dbReference>
<reference evidence="13" key="3">
    <citation type="journal article" date="2023" name="Int. J. Syst. Evol. Microbiol.">
        <title>Sellimonas catena sp. nov., isolated from human faeces.</title>
        <authorList>
            <person name="Hisatomi A."/>
            <person name="Ohkuma M."/>
            <person name="Sakamoto M."/>
        </authorList>
    </citation>
    <scope>NUCLEOTIDE SEQUENCE</scope>
    <source>
        <strain evidence="13">18CBH55</strain>
    </source>
</reference>
<keyword evidence="9" id="KW-0560">Oxidoreductase</keyword>
<organism evidence="13 14">
    <name type="scientific">Sellimonas catena</name>
    <dbReference type="NCBI Taxonomy" id="2994035"/>
    <lineage>
        <taxon>Bacteria</taxon>
        <taxon>Bacillati</taxon>
        <taxon>Bacillota</taxon>
        <taxon>Clostridia</taxon>
        <taxon>Lachnospirales</taxon>
        <taxon>Lachnospiraceae</taxon>
        <taxon>Sellimonas</taxon>
    </lineage>
</organism>
<keyword evidence="7" id="KW-0662">Pyridine nucleotide biosynthesis</keyword>
<evidence type="ECO:0000256" key="9">
    <source>
        <dbReference type="ARBA" id="ARBA00023002"/>
    </source>
</evidence>
<comment type="similarity">
    <text evidence="3">Belongs to the FAD-dependent oxidoreductase 2 family. NadB subfamily.</text>
</comment>
<dbReference type="NCBIfam" id="NF004820">
    <property type="entry name" value="PRK06175.1"/>
    <property type="match status" value="1"/>
</dbReference>
<dbReference type="Gene3D" id="3.50.50.60">
    <property type="entry name" value="FAD/NAD(P)-binding domain"/>
    <property type="match status" value="1"/>
</dbReference>
<sequence length="435" mass="49180">MKTIQTDILIVGTGASGLFAALHVPEDRQVLMITKDEVEHSDSFLAQGGICVLRDDTDYDSFMEDTLKAGHYENRVESVDIMIRSSRDVIRELVDYGVDFAKKDGEFDYTREGCHSKPRILFHEDITGEEITSKLLKAVRTRSNVTILEHVTMLDLVEKDNRCYGVVASKEDGEDCFLEAEYTILATGGIGGLYKHSTNYPHLTGDALALALRHHIELEHIDYIQIHPTTLYSKKPGRRFLISESVRGEGAKLYGADGKRFANEVLPRDLLTAEIRKQMEKDQTPYVWLDMTVLGEEVIKSHFPHIYERCLEEGYDVTKDWIPVVPAQHYFMGGIHVDKHSKTSMEHLYAVGETSCNGVHGANRLASNSLLESLVFGARAARHLTETWEENDASREETAGLAEAAEAQIQKEKGRLPQIYREEVLDEIERVRKAR</sequence>
<evidence type="ECO:0000256" key="11">
    <source>
        <dbReference type="ARBA" id="ARBA00048305"/>
    </source>
</evidence>
<evidence type="ECO:0000256" key="10">
    <source>
        <dbReference type="ARBA" id="ARBA00030386"/>
    </source>
</evidence>
<comment type="pathway">
    <text evidence="2">Cofactor biosynthesis; NAD(+) biosynthesis; iminoaspartate from L-aspartate (oxidase route): step 1/1.</text>
</comment>
<evidence type="ECO:0000313" key="14">
    <source>
        <dbReference type="Proteomes" id="UP001145094"/>
    </source>
</evidence>
<reference evidence="13" key="1">
    <citation type="submission" date="2022-11" db="EMBL/GenBank/DDBJ databases">
        <title>Draft genome sequence of Sellimonas catena strain 18CBH55.</title>
        <authorList>
            <person name="Hisatomi A."/>
            <person name="Ohkuma M."/>
            <person name="Sakamoto M."/>
        </authorList>
    </citation>
    <scope>NUCLEOTIDE SEQUENCE</scope>
    <source>
        <strain evidence="13">18CBH55</strain>
    </source>
</reference>
<dbReference type="AlphaFoldDB" id="A0A9W6CI81"/>
<comment type="cofactor">
    <cofactor evidence="1">
        <name>FAD</name>
        <dbReference type="ChEBI" id="CHEBI:57692"/>
    </cofactor>
</comment>
<dbReference type="SUPFAM" id="SSF51905">
    <property type="entry name" value="FAD/NAD(P)-binding domain"/>
    <property type="match status" value="1"/>
</dbReference>
<comment type="caution">
    <text evidence="13">The sequence shown here is derived from an EMBL/GenBank/DDBJ whole genome shotgun (WGS) entry which is preliminary data.</text>
</comment>
<dbReference type="PANTHER" id="PTHR42716:SF2">
    <property type="entry name" value="L-ASPARTATE OXIDASE, CHLOROPLASTIC"/>
    <property type="match status" value="1"/>
</dbReference>
<proteinExistence type="inferred from homology"/>
<dbReference type="Pfam" id="PF00890">
    <property type="entry name" value="FAD_binding_2"/>
    <property type="match status" value="1"/>
</dbReference>
<dbReference type="Proteomes" id="UP001145094">
    <property type="component" value="Unassembled WGS sequence"/>
</dbReference>
<feature type="domain" description="FAD-dependent oxidoreductase 2 FAD-binding" evidence="12">
    <location>
        <begin position="7"/>
        <end position="370"/>
    </location>
</feature>
<dbReference type="InterPro" id="IPR005288">
    <property type="entry name" value="NadB"/>
</dbReference>
<evidence type="ECO:0000256" key="4">
    <source>
        <dbReference type="ARBA" id="ARBA00012173"/>
    </source>
</evidence>
<gene>
    <name evidence="13" type="primary">nadB</name>
    <name evidence="13" type="ORF">Selli2_33190</name>
</gene>
<dbReference type="InterPro" id="IPR036188">
    <property type="entry name" value="FAD/NAD-bd_sf"/>
</dbReference>
<accession>A0A9W6CI81</accession>
<evidence type="ECO:0000259" key="12">
    <source>
        <dbReference type="Pfam" id="PF00890"/>
    </source>
</evidence>
<dbReference type="PANTHER" id="PTHR42716">
    <property type="entry name" value="L-ASPARTATE OXIDASE"/>
    <property type="match status" value="1"/>
</dbReference>
<dbReference type="SUPFAM" id="SSF56425">
    <property type="entry name" value="Succinate dehydrogenase/fumarate reductase flavoprotein, catalytic domain"/>
    <property type="match status" value="1"/>
</dbReference>